<comment type="caution">
    <text evidence="1">The sequence shown here is derived from an EMBL/GenBank/DDBJ whole genome shotgun (WGS) entry which is preliminary data.</text>
</comment>
<dbReference type="RefSeq" id="WP_051031073.1">
    <property type="nucleotide sequence ID" value="NZ_CAWPHS010000001.1"/>
</dbReference>
<reference evidence="1 2" key="1">
    <citation type="submission" date="2020-04" db="EMBL/GenBank/DDBJ databases">
        <title>MicrobeNet Type strains.</title>
        <authorList>
            <person name="Nicholson A.C."/>
        </authorList>
    </citation>
    <scope>NUCLEOTIDE SEQUENCE [LARGE SCALE GENOMIC DNA]</scope>
    <source>
        <strain evidence="1 2">DSM 44445</strain>
    </source>
</reference>
<keyword evidence="2" id="KW-1185">Reference proteome</keyword>
<evidence type="ECO:0000313" key="1">
    <source>
        <dbReference type="EMBL" id="NKY84224.1"/>
    </source>
</evidence>
<gene>
    <name evidence="1" type="ORF">HGA07_01120</name>
</gene>
<dbReference type="AlphaFoldDB" id="A0A7X6LUC6"/>
<dbReference type="SUPFAM" id="SSF52540">
    <property type="entry name" value="P-loop containing nucleoside triphosphate hydrolases"/>
    <property type="match status" value="1"/>
</dbReference>
<sequence>MSNGADSSDGRFAADGTTGAVYLVTGIQAAGKSTVGQALAERLPRSAHVRGDVFRRFVVGGRAEMSDAPSSEALRQLRLRHRLAAATADAYAAAGFTAVVQDVVLGDLLPWMVEQICTDPLYVVVLTPSPAAVARREAGRDKKAYGTFTVHQLDTILRAETPRLGLWLDTTDLTVDATVDEILARAEPVERRFDPGERLR</sequence>
<accession>A0A7X6LUC6</accession>
<name>A0A7X6LUC6_9NOCA</name>
<protein>
    <submittedName>
        <fullName evidence="1">Phosphotransferase</fullName>
    </submittedName>
</protein>
<organism evidence="1 2">
    <name type="scientific">Nocardia veterana</name>
    <dbReference type="NCBI Taxonomy" id="132249"/>
    <lineage>
        <taxon>Bacteria</taxon>
        <taxon>Bacillati</taxon>
        <taxon>Actinomycetota</taxon>
        <taxon>Actinomycetes</taxon>
        <taxon>Mycobacteriales</taxon>
        <taxon>Nocardiaceae</taxon>
        <taxon>Nocardia</taxon>
    </lineage>
</organism>
<proteinExistence type="predicted"/>
<dbReference type="Proteomes" id="UP000523447">
    <property type="component" value="Unassembled WGS sequence"/>
</dbReference>
<dbReference type="EMBL" id="JAAXPE010000001">
    <property type="protein sequence ID" value="NKY84224.1"/>
    <property type="molecule type" value="Genomic_DNA"/>
</dbReference>
<dbReference type="InterPro" id="IPR027417">
    <property type="entry name" value="P-loop_NTPase"/>
</dbReference>
<evidence type="ECO:0000313" key="2">
    <source>
        <dbReference type="Proteomes" id="UP000523447"/>
    </source>
</evidence>
<dbReference type="Pfam" id="PF13238">
    <property type="entry name" value="AAA_18"/>
    <property type="match status" value="1"/>
</dbReference>
<dbReference type="GO" id="GO:0016740">
    <property type="term" value="F:transferase activity"/>
    <property type="evidence" value="ECO:0007669"/>
    <property type="project" value="UniProtKB-KW"/>
</dbReference>
<keyword evidence="1" id="KW-0808">Transferase</keyword>
<dbReference type="Gene3D" id="3.40.50.300">
    <property type="entry name" value="P-loop containing nucleotide triphosphate hydrolases"/>
    <property type="match status" value="1"/>
</dbReference>